<accession>L5KRV5</accession>
<sequence length="85" mass="9351">MPPLLVEGIVWPGMGPPGRGPLWPPRLACSSRKLRANREVPVQTQDSAMERLRLSAFAPLPKGRRLGHLKTSPACSSHKWPCLGF</sequence>
<dbReference type="AlphaFoldDB" id="L5KRV5"/>
<keyword evidence="2" id="KW-1185">Reference proteome</keyword>
<dbReference type="InParanoid" id="L5KRV5"/>
<gene>
    <name evidence="1" type="ORF">PAL_GLEAN10009695</name>
</gene>
<dbReference type="Proteomes" id="UP000010552">
    <property type="component" value="Unassembled WGS sequence"/>
</dbReference>
<reference evidence="2" key="1">
    <citation type="journal article" date="2013" name="Science">
        <title>Comparative analysis of bat genomes provides insight into the evolution of flight and immunity.</title>
        <authorList>
            <person name="Zhang G."/>
            <person name="Cowled C."/>
            <person name="Shi Z."/>
            <person name="Huang Z."/>
            <person name="Bishop-Lilly K.A."/>
            <person name="Fang X."/>
            <person name="Wynne J.W."/>
            <person name="Xiong Z."/>
            <person name="Baker M.L."/>
            <person name="Zhao W."/>
            <person name="Tachedjian M."/>
            <person name="Zhu Y."/>
            <person name="Zhou P."/>
            <person name="Jiang X."/>
            <person name="Ng J."/>
            <person name="Yang L."/>
            <person name="Wu L."/>
            <person name="Xiao J."/>
            <person name="Feng Y."/>
            <person name="Chen Y."/>
            <person name="Sun X."/>
            <person name="Zhang Y."/>
            <person name="Marsh G.A."/>
            <person name="Crameri G."/>
            <person name="Broder C.C."/>
            <person name="Frey K.G."/>
            <person name="Wang L.F."/>
            <person name="Wang J."/>
        </authorList>
    </citation>
    <scope>NUCLEOTIDE SEQUENCE [LARGE SCALE GENOMIC DNA]</scope>
</reference>
<dbReference type="EMBL" id="KB030624">
    <property type="protein sequence ID" value="ELK13518.1"/>
    <property type="molecule type" value="Genomic_DNA"/>
</dbReference>
<name>L5KRV5_PTEAL</name>
<organism evidence="1 2">
    <name type="scientific">Pteropus alecto</name>
    <name type="common">Black flying fox</name>
    <dbReference type="NCBI Taxonomy" id="9402"/>
    <lineage>
        <taxon>Eukaryota</taxon>
        <taxon>Metazoa</taxon>
        <taxon>Chordata</taxon>
        <taxon>Craniata</taxon>
        <taxon>Vertebrata</taxon>
        <taxon>Euteleostomi</taxon>
        <taxon>Mammalia</taxon>
        <taxon>Eutheria</taxon>
        <taxon>Laurasiatheria</taxon>
        <taxon>Chiroptera</taxon>
        <taxon>Yinpterochiroptera</taxon>
        <taxon>Pteropodoidea</taxon>
        <taxon>Pteropodidae</taxon>
        <taxon>Pteropodinae</taxon>
        <taxon>Pteropus</taxon>
    </lineage>
</organism>
<evidence type="ECO:0000313" key="1">
    <source>
        <dbReference type="EMBL" id="ELK13518.1"/>
    </source>
</evidence>
<protein>
    <submittedName>
        <fullName evidence="1">Uncharacterized protein</fullName>
    </submittedName>
</protein>
<proteinExistence type="predicted"/>
<evidence type="ECO:0000313" key="2">
    <source>
        <dbReference type="Proteomes" id="UP000010552"/>
    </source>
</evidence>